<keyword evidence="5" id="KW-0804">Transcription</keyword>
<evidence type="ECO:0000256" key="5">
    <source>
        <dbReference type="ARBA" id="ARBA00023163"/>
    </source>
</evidence>
<dbReference type="PROSITE" id="PS50045">
    <property type="entry name" value="SIGMA54_INTERACT_4"/>
    <property type="match status" value="1"/>
</dbReference>
<name>A0A7S7SN33_PALFE</name>
<evidence type="ECO:0000256" key="3">
    <source>
        <dbReference type="ARBA" id="ARBA00023015"/>
    </source>
</evidence>
<keyword evidence="8" id="KW-1185">Reference proteome</keyword>
<dbReference type="GO" id="GO:0043565">
    <property type="term" value="F:sequence-specific DNA binding"/>
    <property type="evidence" value="ECO:0007669"/>
    <property type="project" value="InterPro"/>
</dbReference>
<dbReference type="InterPro" id="IPR009057">
    <property type="entry name" value="Homeodomain-like_sf"/>
</dbReference>
<dbReference type="InterPro" id="IPR002197">
    <property type="entry name" value="HTH_Fis"/>
</dbReference>
<evidence type="ECO:0000256" key="4">
    <source>
        <dbReference type="ARBA" id="ARBA00023125"/>
    </source>
</evidence>
<dbReference type="InterPro" id="IPR058031">
    <property type="entry name" value="AAA_lid_NorR"/>
</dbReference>
<dbReference type="InterPro" id="IPR025944">
    <property type="entry name" value="Sigma_54_int_dom_CS"/>
</dbReference>
<dbReference type="Proteomes" id="UP000593892">
    <property type="component" value="Chromosome"/>
</dbReference>
<evidence type="ECO:0000256" key="2">
    <source>
        <dbReference type="ARBA" id="ARBA00022840"/>
    </source>
</evidence>
<dbReference type="InterPro" id="IPR002078">
    <property type="entry name" value="Sigma_54_int"/>
</dbReference>
<dbReference type="Pfam" id="PF00158">
    <property type="entry name" value="Sigma54_activat"/>
    <property type="match status" value="1"/>
</dbReference>
<dbReference type="InterPro" id="IPR025943">
    <property type="entry name" value="Sigma_54_int_dom_ATP-bd_2"/>
</dbReference>
<dbReference type="PROSITE" id="PS00676">
    <property type="entry name" value="SIGMA54_INTERACT_2"/>
    <property type="match status" value="1"/>
</dbReference>
<dbReference type="KEGG" id="pfer:IRI77_14115"/>
<protein>
    <submittedName>
        <fullName evidence="7">Sigma-54-dependent Fis family transcriptional regulator</fullName>
    </submittedName>
</protein>
<evidence type="ECO:0000313" key="7">
    <source>
        <dbReference type="EMBL" id="QOY91029.1"/>
    </source>
</evidence>
<dbReference type="RefSeq" id="WP_194452684.1">
    <property type="nucleotide sequence ID" value="NZ_CP063849.1"/>
</dbReference>
<dbReference type="SUPFAM" id="SSF52540">
    <property type="entry name" value="P-loop containing nucleoside triphosphate hydrolases"/>
    <property type="match status" value="1"/>
</dbReference>
<dbReference type="GO" id="GO:0005524">
    <property type="term" value="F:ATP binding"/>
    <property type="evidence" value="ECO:0007669"/>
    <property type="project" value="UniProtKB-KW"/>
</dbReference>
<keyword evidence="2" id="KW-0067">ATP-binding</keyword>
<dbReference type="InterPro" id="IPR027417">
    <property type="entry name" value="P-loop_NTPase"/>
</dbReference>
<dbReference type="Pfam" id="PF02954">
    <property type="entry name" value="HTH_8"/>
    <property type="match status" value="1"/>
</dbReference>
<accession>A0A7S7SN33</accession>
<dbReference type="AlphaFoldDB" id="A0A7S7SN33"/>
<dbReference type="PROSITE" id="PS00688">
    <property type="entry name" value="SIGMA54_INTERACT_3"/>
    <property type="match status" value="1"/>
</dbReference>
<dbReference type="GO" id="GO:0006355">
    <property type="term" value="P:regulation of DNA-templated transcription"/>
    <property type="evidence" value="ECO:0007669"/>
    <property type="project" value="InterPro"/>
</dbReference>
<proteinExistence type="predicted"/>
<evidence type="ECO:0000256" key="1">
    <source>
        <dbReference type="ARBA" id="ARBA00022741"/>
    </source>
</evidence>
<keyword evidence="1" id="KW-0547">Nucleotide-binding</keyword>
<dbReference type="FunFam" id="3.40.50.300:FF:000006">
    <property type="entry name" value="DNA-binding transcriptional regulator NtrC"/>
    <property type="match status" value="1"/>
</dbReference>
<dbReference type="EMBL" id="CP063849">
    <property type="protein sequence ID" value="QOY91029.1"/>
    <property type="molecule type" value="Genomic_DNA"/>
</dbReference>
<dbReference type="PROSITE" id="PS00675">
    <property type="entry name" value="SIGMA54_INTERACT_1"/>
    <property type="match status" value="1"/>
</dbReference>
<evidence type="ECO:0000313" key="8">
    <source>
        <dbReference type="Proteomes" id="UP000593892"/>
    </source>
</evidence>
<keyword evidence="4" id="KW-0238">DNA-binding</keyword>
<organism evidence="7 8">
    <name type="scientific">Paludibaculum fermentans</name>
    <dbReference type="NCBI Taxonomy" id="1473598"/>
    <lineage>
        <taxon>Bacteria</taxon>
        <taxon>Pseudomonadati</taxon>
        <taxon>Acidobacteriota</taxon>
        <taxon>Terriglobia</taxon>
        <taxon>Bryobacterales</taxon>
        <taxon>Bryobacteraceae</taxon>
        <taxon>Paludibaculum</taxon>
    </lineage>
</organism>
<gene>
    <name evidence="7" type="ORF">IRI77_14115</name>
</gene>
<sequence>MDAVFASQEMLALMDRVRRFALTDASVLICGESGTGKEIVARALCHYSNRSNLVWVDVSCGALPDTLMESELFGFHKGAFSGADQAKEGLFEIADGGTLFLDEIGELDLRLQVKLLRVLDSGEYYRLGGTKKVKVNVRILTATNQDLAKMVAEGRFRKDLYHRLAQLRLTVPPLRSRPEDVGALLEFFRQRHCPDAMFSPAALHAIHHWDWPGNVRELRNAIISAGAVATGGQVTFDDLPDEIRAAGSRLILDHSLRNLSAAVSGPDPDADQGGGLLEAMERSLILKTLTETNWHQEKAASILGISSRTLSRKLKVYMPSA</sequence>
<dbReference type="InterPro" id="IPR003593">
    <property type="entry name" value="AAA+_ATPase"/>
</dbReference>
<dbReference type="SMART" id="SM00382">
    <property type="entry name" value="AAA"/>
    <property type="match status" value="1"/>
</dbReference>
<keyword evidence="3" id="KW-0805">Transcription regulation</keyword>
<dbReference type="PRINTS" id="PR01590">
    <property type="entry name" value="HTHFIS"/>
</dbReference>
<reference evidence="7 8" key="1">
    <citation type="submission" date="2020-10" db="EMBL/GenBank/DDBJ databases">
        <title>Complete genome sequence of Paludibaculum fermentans P105T, a facultatively anaerobic acidobacterium capable of dissimilatory Fe(III) reduction.</title>
        <authorList>
            <person name="Dedysh S.N."/>
            <person name="Beletsky A.V."/>
            <person name="Kulichevskaya I.S."/>
            <person name="Mardanov A.V."/>
            <person name="Ravin N.V."/>
        </authorList>
    </citation>
    <scope>NUCLEOTIDE SEQUENCE [LARGE SCALE GENOMIC DNA]</scope>
    <source>
        <strain evidence="7 8">P105</strain>
    </source>
</reference>
<dbReference type="Pfam" id="PF25601">
    <property type="entry name" value="AAA_lid_14"/>
    <property type="match status" value="1"/>
</dbReference>
<dbReference type="PANTHER" id="PTHR32071">
    <property type="entry name" value="TRANSCRIPTIONAL REGULATORY PROTEIN"/>
    <property type="match status" value="1"/>
</dbReference>
<evidence type="ECO:0000259" key="6">
    <source>
        <dbReference type="PROSITE" id="PS50045"/>
    </source>
</evidence>
<dbReference type="SUPFAM" id="SSF46689">
    <property type="entry name" value="Homeodomain-like"/>
    <property type="match status" value="1"/>
</dbReference>
<dbReference type="CDD" id="cd00009">
    <property type="entry name" value="AAA"/>
    <property type="match status" value="1"/>
</dbReference>
<dbReference type="Gene3D" id="1.10.8.60">
    <property type="match status" value="1"/>
</dbReference>
<feature type="domain" description="Sigma-54 factor interaction" evidence="6">
    <location>
        <begin position="3"/>
        <end position="227"/>
    </location>
</feature>
<dbReference type="Gene3D" id="1.10.10.60">
    <property type="entry name" value="Homeodomain-like"/>
    <property type="match status" value="1"/>
</dbReference>
<dbReference type="Gene3D" id="3.40.50.300">
    <property type="entry name" value="P-loop containing nucleotide triphosphate hydrolases"/>
    <property type="match status" value="1"/>
</dbReference>
<dbReference type="InterPro" id="IPR025662">
    <property type="entry name" value="Sigma_54_int_dom_ATP-bd_1"/>
</dbReference>